<feature type="transmembrane region" description="Helical" evidence="1">
    <location>
        <begin position="368"/>
        <end position="385"/>
    </location>
</feature>
<dbReference type="Pfam" id="PF05226">
    <property type="entry name" value="CHASE2"/>
    <property type="match status" value="1"/>
</dbReference>
<comment type="caution">
    <text evidence="3">The sequence shown here is derived from an EMBL/GenBank/DDBJ whole genome shotgun (WGS) entry which is preliminary data.</text>
</comment>
<organism evidence="3 4">
    <name type="scientific">Lacibacterium aquatile</name>
    <dbReference type="NCBI Taxonomy" id="1168082"/>
    <lineage>
        <taxon>Bacteria</taxon>
        <taxon>Pseudomonadati</taxon>
        <taxon>Pseudomonadota</taxon>
        <taxon>Alphaproteobacteria</taxon>
        <taxon>Rhodospirillales</taxon>
        <taxon>Rhodospirillaceae</taxon>
    </lineage>
</organism>
<dbReference type="SMART" id="SM00044">
    <property type="entry name" value="CYCc"/>
    <property type="match status" value="1"/>
</dbReference>
<keyword evidence="1" id="KW-0472">Membrane</keyword>
<feature type="transmembrane region" description="Helical" evidence="1">
    <location>
        <begin position="418"/>
        <end position="440"/>
    </location>
</feature>
<sequence>MGILKKIGGRVGRFFRKLFGGGQWIAFLVLVGLTIVRIWNPEPVEFVRLKVFDTYQKIKPRENAEQNVVVIDLDERSLAEVGQWPWGRDKVAQMVVNAHRAGAVLVGFDIVFAEPDRLSPDLLADTLPNIDPDMRGRLKGMGSTDAILANVLKQARSVLGQAADDTKAADDLVRPEPAAIATIGGDPRPFLQNYPSLVGNLKMFEDVAGGRGLFTVYPEKDNVVRRIPVVARSEDKIYPALSLEMLRVFTGNSTIGIRLTPEGTGIQDVFMQGSRRIIFPTDRMGLMWPYYSKLDESRYIPAKDVLAGTFDPKKMAGKLVLFGASAAGLRDLRTTAVDENIPGVEVHAQLIESVFAESLLQRPLEAEMIEGALVVGGGLFMLIAMASVGARWTMGVFIAATAGMIGVSWYYFAHDRTLIDATAPVIVALAVYMTSTYISYTREEAQRQQIKNTFAFYLSPAMVDKLAEHPDQLKLGGETREMTIFFSDVRGFTTISEMFDAQGLTAFMNRYLTPMTDIALAHGAYIDKYIGDAIMAFWNAPLEDLNHARSACDTVLEMRTALVALNEELQAEATKNGTKMIPIGIGMGLNSGPCVVGNMGSNQKFNYSVLGDAVNLASRLEGQSKPYHTDNVIGEATQVLVPDYATLEIDSIRVKGKTIPVTIFTLVGKPEVAQSGEFKALKEVHDEMLACYRGQRWDECETLIGRARVLAEPFGIVPLYQTYEERIAEYRADPPPADWDGVYVATSK</sequence>
<gene>
    <name evidence="3" type="ORF">ACFSM5_04560</name>
</gene>
<evidence type="ECO:0000313" key="3">
    <source>
        <dbReference type="EMBL" id="MFD2262148.1"/>
    </source>
</evidence>
<evidence type="ECO:0000256" key="1">
    <source>
        <dbReference type="SAM" id="Phobius"/>
    </source>
</evidence>
<proteinExistence type="predicted"/>
<feature type="transmembrane region" description="Helical" evidence="1">
    <location>
        <begin position="392"/>
        <end position="412"/>
    </location>
</feature>
<dbReference type="InterPro" id="IPR029787">
    <property type="entry name" value="Nucleotide_cyclase"/>
</dbReference>
<dbReference type="PROSITE" id="PS50125">
    <property type="entry name" value="GUANYLATE_CYCLASE_2"/>
    <property type="match status" value="1"/>
</dbReference>
<reference evidence="4" key="1">
    <citation type="journal article" date="2019" name="Int. J. Syst. Evol. Microbiol.">
        <title>The Global Catalogue of Microorganisms (GCM) 10K type strain sequencing project: providing services to taxonomists for standard genome sequencing and annotation.</title>
        <authorList>
            <consortium name="The Broad Institute Genomics Platform"/>
            <consortium name="The Broad Institute Genome Sequencing Center for Infectious Disease"/>
            <person name="Wu L."/>
            <person name="Ma J."/>
        </authorList>
    </citation>
    <scope>NUCLEOTIDE SEQUENCE [LARGE SCALE GENOMIC DNA]</scope>
    <source>
        <strain evidence="4">CGMCC 1.19062</strain>
    </source>
</reference>
<feature type="transmembrane region" description="Helical" evidence="1">
    <location>
        <begin position="21"/>
        <end position="39"/>
    </location>
</feature>
<accession>A0ABW5DLY8</accession>
<dbReference type="PANTHER" id="PTHR43081">
    <property type="entry name" value="ADENYLATE CYCLASE, TERMINAL-DIFFERENTIATION SPECIFIC-RELATED"/>
    <property type="match status" value="1"/>
</dbReference>
<dbReference type="Gene3D" id="3.30.70.1230">
    <property type="entry name" value="Nucleotide cyclase"/>
    <property type="match status" value="1"/>
</dbReference>
<dbReference type="InterPro" id="IPR050697">
    <property type="entry name" value="Adenylyl/Guanylyl_Cyclase_3/4"/>
</dbReference>
<evidence type="ECO:0000313" key="4">
    <source>
        <dbReference type="Proteomes" id="UP001597295"/>
    </source>
</evidence>
<dbReference type="SUPFAM" id="SSF55073">
    <property type="entry name" value="Nucleotide cyclase"/>
    <property type="match status" value="1"/>
</dbReference>
<keyword evidence="1" id="KW-1133">Transmembrane helix</keyword>
<name>A0ABW5DLY8_9PROT</name>
<dbReference type="CDD" id="cd07302">
    <property type="entry name" value="CHD"/>
    <property type="match status" value="1"/>
</dbReference>
<dbReference type="PANTHER" id="PTHR43081:SF1">
    <property type="entry name" value="ADENYLATE CYCLASE, TERMINAL-DIFFERENTIATION SPECIFIC"/>
    <property type="match status" value="1"/>
</dbReference>
<dbReference type="SMART" id="SM01080">
    <property type="entry name" value="CHASE2"/>
    <property type="match status" value="1"/>
</dbReference>
<dbReference type="Proteomes" id="UP001597295">
    <property type="component" value="Unassembled WGS sequence"/>
</dbReference>
<dbReference type="RefSeq" id="WP_379875063.1">
    <property type="nucleotide sequence ID" value="NZ_JBHUIP010000003.1"/>
</dbReference>
<evidence type="ECO:0000259" key="2">
    <source>
        <dbReference type="PROSITE" id="PS50125"/>
    </source>
</evidence>
<dbReference type="EMBL" id="JBHUIP010000003">
    <property type="protein sequence ID" value="MFD2262148.1"/>
    <property type="molecule type" value="Genomic_DNA"/>
</dbReference>
<keyword evidence="1" id="KW-0812">Transmembrane</keyword>
<dbReference type="Pfam" id="PF00211">
    <property type="entry name" value="Guanylate_cyc"/>
    <property type="match status" value="1"/>
</dbReference>
<dbReference type="InterPro" id="IPR007890">
    <property type="entry name" value="CHASE2"/>
</dbReference>
<protein>
    <submittedName>
        <fullName evidence="3">CHASE2 domain-containing protein</fullName>
    </submittedName>
</protein>
<feature type="domain" description="Guanylate cyclase" evidence="2">
    <location>
        <begin position="483"/>
        <end position="621"/>
    </location>
</feature>
<dbReference type="InterPro" id="IPR001054">
    <property type="entry name" value="A/G_cyclase"/>
</dbReference>
<keyword evidence="4" id="KW-1185">Reference proteome</keyword>